<name>A0A7W9SQ25_ARMRO</name>
<protein>
    <submittedName>
        <fullName evidence="2">Uncharacterized protein</fullName>
    </submittedName>
</protein>
<accession>A0A7W9SQ25</accession>
<proteinExistence type="predicted"/>
<keyword evidence="3" id="KW-1185">Reference proteome</keyword>
<reference evidence="2 3" key="1">
    <citation type="submission" date="2020-08" db="EMBL/GenBank/DDBJ databases">
        <title>Genomic Encyclopedia of Type Strains, Phase IV (KMG-IV): sequencing the most valuable type-strain genomes for metagenomic binning, comparative biology and taxonomic classification.</title>
        <authorList>
            <person name="Goeker M."/>
        </authorList>
    </citation>
    <scope>NUCLEOTIDE SEQUENCE [LARGE SCALE GENOMIC DNA]</scope>
    <source>
        <strain evidence="2 3">DSM 23562</strain>
    </source>
</reference>
<evidence type="ECO:0000313" key="2">
    <source>
        <dbReference type="EMBL" id="MBB6049904.1"/>
    </source>
</evidence>
<feature type="compositionally biased region" description="Basic and acidic residues" evidence="1">
    <location>
        <begin position="1"/>
        <end position="11"/>
    </location>
</feature>
<comment type="caution">
    <text evidence="2">The sequence shown here is derived from an EMBL/GenBank/DDBJ whole genome shotgun (WGS) entry which is preliminary data.</text>
</comment>
<evidence type="ECO:0000313" key="3">
    <source>
        <dbReference type="Proteomes" id="UP000520814"/>
    </source>
</evidence>
<sequence>MTQELEEKHNEVMALVDQADTARRRRDTVRESQLRREAFLKEKAVALAYADLKDAPAATVAILLCSAASLAHETGEPREAERLIARALSGEPPHALAEELRELWDQVRPQLRAQQAA</sequence>
<dbReference type="Proteomes" id="UP000520814">
    <property type="component" value="Unassembled WGS sequence"/>
</dbReference>
<evidence type="ECO:0000256" key="1">
    <source>
        <dbReference type="SAM" id="MobiDB-lite"/>
    </source>
</evidence>
<feature type="region of interest" description="Disordered" evidence="1">
    <location>
        <begin position="1"/>
        <end position="29"/>
    </location>
</feature>
<dbReference type="AlphaFoldDB" id="A0A7W9SQ25"/>
<organism evidence="2 3">
    <name type="scientific">Armatimonas rosea</name>
    <dbReference type="NCBI Taxonomy" id="685828"/>
    <lineage>
        <taxon>Bacteria</taxon>
        <taxon>Bacillati</taxon>
        <taxon>Armatimonadota</taxon>
        <taxon>Armatimonadia</taxon>
        <taxon>Armatimonadales</taxon>
        <taxon>Armatimonadaceae</taxon>
        <taxon>Armatimonas</taxon>
    </lineage>
</organism>
<dbReference type="EMBL" id="JACHGW010000002">
    <property type="protein sequence ID" value="MBB6049904.1"/>
    <property type="molecule type" value="Genomic_DNA"/>
</dbReference>
<dbReference type="RefSeq" id="WP_184193854.1">
    <property type="nucleotide sequence ID" value="NZ_JACHGW010000002.1"/>
</dbReference>
<gene>
    <name evidence="2" type="ORF">HNQ39_001695</name>
</gene>